<name>A0AAD5KVJ5_9CRUS</name>
<protein>
    <submittedName>
        <fullName evidence="2">Uncharacterized protein</fullName>
    </submittedName>
</protein>
<evidence type="ECO:0000313" key="3">
    <source>
        <dbReference type="Proteomes" id="UP000820818"/>
    </source>
</evidence>
<feature type="chain" id="PRO_5042085229" evidence="1">
    <location>
        <begin position="25"/>
        <end position="129"/>
    </location>
</feature>
<evidence type="ECO:0000313" key="2">
    <source>
        <dbReference type="EMBL" id="KAI9559882.1"/>
    </source>
</evidence>
<dbReference type="Proteomes" id="UP000820818">
    <property type="component" value="Linkage Group LG4"/>
</dbReference>
<proteinExistence type="predicted"/>
<sequence length="129" mass="14081">MHSQSACGFLVLVVIGCMLPTIFAAPSNVGHEENELTVNSDRNDSIEVDENPFTVAMLLARYGCPVAKAAAIACRLIREGEINDEAMLERSGDEDMDQIDMNQVRDIVKKYGCPVMKAFAFACKLVPGK</sequence>
<comment type="caution">
    <text evidence="2">The sequence shown here is derived from an EMBL/GenBank/DDBJ whole genome shotgun (WGS) entry which is preliminary data.</text>
</comment>
<feature type="signal peptide" evidence="1">
    <location>
        <begin position="1"/>
        <end position="24"/>
    </location>
</feature>
<keyword evidence="1" id="KW-0732">Signal</keyword>
<reference evidence="2 3" key="1">
    <citation type="submission" date="2022-05" db="EMBL/GenBank/DDBJ databases">
        <title>A multi-omics perspective on studying reproductive biology in Daphnia sinensis.</title>
        <authorList>
            <person name="Jia J."/>
        </authorList>
    </citation>
    <scope>NUCLEOTIDE SEQUENCE [LARGE SCALE GENOMIC DNA]</scope>
    <source>
        <strain evidence="2 3">WSL</strain>
    </source>
</reference>
<organism evidence="2 3">
    <name type="scientific">Daphnia sinensis</name>
    <dbReference type="NCBI Taxonomy" id="1820382"/>
    <lineage>
        <taxon>Eukaryota</taxon>
        <taxon>Metazoa</taxon>
        <taxon>Ecdysozoa</taxon>
        <taxon>Arthropoda</taxon>
        <taxon>Crustacea</taxon>
        <taxon>Branchiopoda</taxon>
        <taxon>Diplostraca</taxon>
        <taxon>Cladocera</taxon>
        <taxon>Anomopoda</taxon>
        <taxon>Daphniidae</taxon>
        <taxon>Daphnia</taxon>
        <taxon>Daphnia similis group</taxon>
    </lineage>
</organism>
<dbReference type="AlphaFoldDB" id="A0AAD5KVJ5"/>
<dbReference type="EMBL" id="WJBH02000004">
    <property type="protein sequence ID" value="KAI9559882.1"/>
    <property type="molecule type" value="Genomic_DNA"/>
</dbReference>
<gene>
    <name evidence="2" type="ORF">GHT06_013889</name>
</gene>
<keyword evidence="3" id="KW-1185">Reference proteome</keyword>
<evidence type="ECO:0000256" key="1">
    <source>
        <dbReference type="SAM" id="SignalP"/>
    </source>
</evidence>
<accession>A0AAD5KVJ5</accession>